<keyword evidence="2" id="KW-1185">Reference proteome</keyword>
<gene>
    <name evidence="1" type="ORF">GCM10009831_23630</name>
</gene>
<reference evidence="1 2" key="1">
    <citation type="journal article" date="2019" name="Int. J. Syst. Evol. Microbiol.">
        <title>The Global Catalogue of Microorganisms (GCM) 10K type strain sequencing project: providing services to taxonomists for standard genome sequencing and annotation.</title>
        <authorList>
            <consortium name="The Broad Institute Genomics Platform"/>
            <consortium name="The Broad Institute Genome Sequencing Center for Infectious Disease"/>
            <person name="Wu L."/>
            <person name="Ma J."/>
        </authorList>
    </citation>
    <scope>NUCLEOTIDE SEQUENCE [LARGE SCALE GENOMIC DNA]</scope>
    <source>
        <strain evidence="1 2">JCM 16002</strain>
    </source>
</reference>
<dbReference type="Proteomes" id="UP001500383">
    <property type="component" value="Unassembled WGS sequence"/>
</dbReference>
<organism evidence="1 2">
    <name type="scientific">Dietzia cercidiphylli</name>
    <dbReference type="NCBI Taxonomy" id="498199"/>
    <lineage>
        <taxon>Bacteria</taxon>
        <taxon>Bacillati</taxon>
        <taxon>Actinomycetota</taxon>
        <taxon>Actinomycetes</taxon>
        <taxon>Mycobacteriales</taxon>
        <taxon>Dietziaceae</taxon>
        <taxon>Dietzia</taxon>
    </lineage>
</organism>
<protein>
    <recommendedName>
        <fullName evidence="3">RiboL-PSP-HEPN domain-containing protein</fullName>
    </recommendedName>
</protein>
<accession>A0ABN2IWH9</accession>
<proteinExistence type="predicted"/>
<comment type="caution">
    <text evidence="1">The sequence shown here is derived from an EMBL/GenBank/DDBJ whole genome shotgun (WGS) entry which is preliminary data.</text>
</comment>
<evidence type="ECO:0008006" key="3">
    <source>
        <dbReference type="Google" id="ProtNLM"/>
    </source>
</evidence>
<dbReference type="EMBL" id="BAAAQG010000010">
    <property type="protein sequence ID" value="GAA1713204.1"/>
    <property type="molecule type" value="Genomic_DNA"/>
</dbReference>
<name>A0ABN2IWH9_9ACTN</name>
<evidence type="ECO:0000313" key="1">
    <source>
        <dbReference type="EMBL" id="GAA1713204.1"/>
    </source>
</evidence>
<sequence length="346" mass="38699">MTPTIRLMQQAERFPSPRQAPGAIKAATDALLSAWVTDPPPAGTSLHEALEPAVTAARELKPNDDRLAPIHSYFDLLQTVRSQIQALNTDADITVDEVLLDMKLELKLSVLVSRLGHRGIMSLIDQRRQDYSRSFSKDADLPDYLDLDTMNPTNEVSATTLSFSAILAMADPGILTFDELMIGDDQADKALTLKRFAGQWIVSFYTEWEDLFRKQLAGIHGCSVNDINSQFIQELGRMRNDFGHGRGICKKSANNRLLKWFEKGEPIIPTHENYRQLFEELENACVALRVAPTSRDVPIQRQPVRAKVAPDLNSEFDRAAAAVPDLTADEALTEALRNWIDRNATE</sequence>
<evidence type="ECO:0000313" key="2">
    <source>
        <dbReference type="Proteomes" id="UP001500383"/>
    </source>
</evidence>